<dbReference type="EMBL" id="CAICTM010001448">
    <property type="protein sequence ID" value="CAB9523733.1"/>
    <property type="molecule type" value="Genomic_DNA"/>
</dbReference>
<gene>
    <name evidence="2" type="ORF">SEMRO_1450_G273740.1</name>
</gene>
<keyword evidence="3" id="KW-1185">Reference proteome</keyword>
<protein>
    <submittedName>
        <fullName evidence="2">Uncharacterized protein</fullName>
    </submittedName>
</protein>
<accession>A0A9N8HQJ5</accession>
<name>A0A9N8HQJ5_9STRA</name>
<evidence type="ECO:0000256" key="1">
    <source>
        <dbReference type="SAM" id="MobiDB-lite"/>
    </source>
</evidence>
<organism evidence="2 3">
    <name type="scientific">Seminavis robusta</name>
    <dbReference type="NCBI Taxonomy" id="568900"/>
    <lineage>
        <taxon>Eukaryota</taxon>
        <taxon>Sar</taxon>
        <taxon>Stramenopiles</taxon>
        <taxon>Ochrophyta</taxon>
        <taxon>Bacillariophyta</taxon>
        <taxon>Bacillariophyceae</taxon>
        <taxon>Bacillariophycidae</taxon>
        <taxon>Naviculales</taxon>
        <taxon>Naviculaceae</taxon>
        <taxon>Seminavis</taxon>
    </lineage>
</organism>
<evidence type="ECO:0000313" key="3">
    <source>
        <dbReference type="Proteomes" id="UP001153069"/>
    </source>
</evidence>
<evidence type="ECO:0000313" key="2">
    <source>
        <dbReference type="EMBL" id="CAB9523733.1"/>
    </source>
</evidence>
<dbReference type="AlphaFoldDB" id="A0A9N8HQJ5"/>
<feature type="region of interest" description="Disordered" evidence="1">
    <location>
        <begin position="1"/>
        <end position="22"/>
    </location>
</feature>
<dbReference type="Proteomes" id="UP001153069">
    <property type="component" value="Unassembled WGS sequence"/>
</dbReference>
<reference evidence="2" key="1">
    <citation type="submission" date="2020-06" db="EMBL/GenBank/DDBJ databases">
        <authorList>
            <consortium name="Plant Systems Biology data submission"/>
        </authorList>
    </citation>
    <scope>NUCLEOTIDE SEQUENCE</scope>
    <source>
        <strain evidence="2">D6</strain>
    </source>
</reference>
<proteinExistence type="predicted"/>
<sequence length="464" mass="51882">MTQDFQGDHHEDDHQDAESDDGQLHEEAALNCYFHVVQAFAKKNSYVGKIKDAAFAANRKDQSKRTLQGTAYQHVTNISRTKSIEQRRTVTDLYMASWRERGEHNAADHFVKEYCQYPKWNWNYSCSGEVGVYPSNCPNESFNRHGIKSVCADNAKNASLTHFLVHTAKSLLREDANTRGDPCTILVPTTCSPLMVSVTGFVREGIDIIEMGIDETGNATGGWLGNLRHRIGIPLDADRVRMITAAIDGDERHFRRIYSGTTSDVIADAMVSATNTVCHLQWKDGSIVGDCDDCVKHLGYNCPCACYLRSKFGLLEMHLEGLRKTNSTAHGTVVRAPSRGSTKRMYKSGLSSSNANKRRCLPQMLDTFESYLATLHSAHLANLVRYLCLIPRGVDATTFVKSNTAEDLLEALTEFYDNSIAYRKMLRGSDTSYTQVRNIVSRIRMAIPPKENQEAKGFTKTGIL</sequence>
<comment type="caution">
    <text evidence="2">The sequence shown here is derived from an EMBL/GenBank/DDBJ whole genome shotgun (WGS) entry which is preliminary data.</text>
</comment>